<dbReference type="Proteomes" id="UP001314170">
    <property type="component" value="Unassembled WGS sequence"/>
</dbReference>
<accession>A0AAV1S3B1</accession>
<dbReference type="AlphaFoldDB" id="A0AAV1S3B1"/>
<gene>
    <name evidence="1" type="ORF">DCAF_LOCUS18000</name>
</gene>
<comment type="caution">
    <text evidence="1">The sequence shown here is derived from an EMBL/GenBank/DDBJ whole genome shotgun (WGS) entry which is preliminary data.</text>
</comment>
<sequence length="70" mass="7881">MGFNGDGLPFEVDPLELVSQAQPTQLGPEFGRDRTSLTIHYLFSSFVYLKKILSQASVFINGNELTYLLR</sequence>
<organism evidence="1 2">
    <name type="scientific">Dovyalis caffra</name>
    <dbReference type="NCBI Taxonomy" id="77055"/>
    <lineage>
        <taxon>Eukaryota</taxon>
        <taxon>Viridiplantae</taxon>
        <taxon>Streptophyta</taxon>
        <taxon>Embryophyta</taxon>
        <taxon>Tracheophyta</taxon>
        <taxon>Spermatophyta</taxon>
        <taxon>Magnoliopsida</taxon>
        <taxon>eudicotyledons</taxon>
        <taxon>Gunneridae</taxon>
        <taxon>Pentapetalae</taxon>
        <taxon>rosids</taxon>
        <taxon>fabids</taxon>
        <taxon>Malpighiales</taxon>
        <taxon>Salicaceae</taxon>
        <taxon>Flacourtieae</taxon>
        <taxon>Dovyalis</taxon>
    </lineage>
</organism>
<name>A0AAV1S3B1_9ROSI</name>
<evidence type="ECO:0000313" key="1">
    <source>
        <dbReference type="EMBL" id="CAK7344893.1"/>
    </source>
</evidence>
<protein>
    <submittedName>
        <fullName evidence="1">Uncharacterized protein</fullName>
    </submittedName>
</protein>
<reference evidence="1 2" key="1">
    <citation type="submission" date="2024-01" db="EMBL/GenBank/DDBJ databases">
        <authorList>
            <person name="Waweru B."/>
        </authorList>
    </citation>
    <scope>NUCLEOTIDE SEQUENCE [LARGE SCALE GENOMIC DNA]</scope>
</reference>
<evidence type="ECO:0000313" key="2">
    <source>
        <dbReference type="Proteomes" id="UP001314170"/>
    </source>
</evidence>
<proteinExistence type="predicted"/>
<dbReference type="EMBL" id="CAWUPB010001165">
    <property type="protein sequence ID" value="CAK7344893.1"/>
    <property type="molecule type" value="Genomic_DNA"/>
</dbReference>
<keyword evidence="2" id="KW-1185">Reference proteome</keyword>